<dbReference type="AlphaFoldDB" id="A0A504Y505"/>
<dbReference type="OrthoDB" id="5141738at2759"/>
<keyword evidence="2 5" id="KW-0812">Transmembrane</keyword>
<dbReference type="GO" id="GO:0022857">
    <property type="term" value="F:transmembrane transporter activity"/>
    <property type="evidence" value="ECO:0007669"/>
    <property type="project" value="InterPro"/>
</dbReference>
<keyword evidence="7" id="KW-1185">Reference proteome</keyword>
<comment type="subcellular location">
    <subcellularLocation>
        <location evidence="1">Membrane</location>
        <topology evidence="1">Multi-pass membrane protein</topology>
    </subcellularLocation>
</comment>
<evidence type="ECO:0000256" key="2">
    <source>
        <dbReference type="ARBA" id="ARBA00022692"/>
    </source>
</evidence>
<dbReference type="SUPFAM" id="SSF103473">
    <property type="entry name" value="MFS general substrate transporter"/>
    <property type="match status" value="1"/>
</dbReference>
<feature type="transmembrane region" description="Helical" evidence="5">
    <location>
        <begin position="137"/>
        <end position="154"/>
    </location>
</feature>
<dbReference type="STRING" id="46835.A0A504Y505"/>
<dbReference type="Pfam" id="PF00083">
    <property type="entry name" value="Sugar_tr"/>
    <property type="match status" value="1"/>
</dbReference>
<evidence type="ECO:0000256" key="1">
    <source>
        <dbReference type="ARBA" id="ARBA00004141"/>
    </source>
</evidence>
<dbReference type="PANTHER" id="PTHR24064">
    <property type="entry name" value="SOLUTE CARRIER FAMILY 22 MEMBER"/>
    <property type="match status" value="1"/>
</dbReference>
<keyword evidence="4 5" id="KW-0472">Membrane</keyword>
<evidence type="ECO:0000313" key="6">
    <source>
        <dbReference type="EMBL" id="TPP56114.1"/>
    </source>
</evidence>
<evidence type="ECO:0000256" key="4">
    <source>
        <dbReference type="ARBA" id="ARBA00023136"/>
    </source>
</evidence>
<keyword evidence="3 5" id="KW-1133">Transmembrane helix</keyword>
<reference evidence="6 7" key="1">
    <citation type="submission" date="2019-04" db="EMBL/GenBank/DDBJ databases">
        <title>Annotation for the trematode Fasciola gigantica.</title>
        <authorList>
            <person name="Choi Y.-J."/>
        </authorList>
    </citation>
    <scope>NUCLEOTIDE SEQUENCE [LARGE SCALE GENOMIC DNA]</scope>
    <source>
        <strain evidence="6">Uganda_cow_1</strain>
    </source>
</reference>
<evidence type="ECO:0000313" key="7">
    <source>
        <dbReference type="Proteomes" id="UP000316759"/>
    </source>
</evidence>
<dbReference type="Proteomes" id="UP000316759">
    <property type="component" value="Unassembled WGS sequence"/>
</dbReference>
<dbReference type="InterPro" id="IPR005828">
    <property type="entry name" value="MFS_sugar_transport-like"/>
</dbReference>
<dbReference type="Gene3D" id="1.20.1250.20">
    <property type="entry name" value="MFS general substrate transporter like domains"/>
    <property type="match status" value="1"/>
</dbReference>
<dbReference type="EMBL" id="SUNJ01015006">
    <property type="protein sequence ID" value="TPP56114.1"/>
    <property type="molecule type" value="Genomic_DNA"/>
</dbReference>
<name>A0A504Y505_FASGI</name>
<protein>
    <submittedName>
        <fullName evidence="6">Solute carrier family 22</fullName>
    </submittedName>
</protein>
<gene>
    <name evidence="6" type="ORF">FGIG_11275</name>
</gene>
<dbReference type="InterPro" id="IPR036259">
    <property type="entry name" value="MFS_trans_sf"/>
</dbReference>
<feature type="transmembrane region" description="Helical" evidence="5">
    <location>
        <begin position="12"/>
        <end position="36"/>
    </location>
</feature>
<dbReference type="PROSITE" id="PS51257">
    <property type="entry name" value="PROKAR_LIPOPROTEIN"/>
    <property type="match status" value="1"/>
</dbReference>
<feature type="transmembrane region" description="Helical" evidence="5">
    <location>
        <begin position="70"/>
        <end position="94"/>
    </location>
</feature>
<proteinExistence type="predicted"/>
<feature type="transmembrane region" description="Helical" evidence="5">
    <location>
        <begin position="43"/>
        <end position="64"/>
    </location>
</feature>
<organism evidence="6 7">
    <name type="scientific">Fasciola gigantica</name>
    <name type="common">Giant liver fluke</name>
    <dbReference type="NCBI Taxonomy" id="46835"/>
    <lineage>
        <taxon>Eukaryota</taxon>
        <taxon>Metazoa</taxon>
        <taxon>Spiralia</taxon>
        <taxon>Lophotrochozoa</taxon>
        <taxon>Platyhelminthes</taxon>
        <taxon>Trematoda</taxon>
        <taxon>Digenea</taxon>
        <taxon>Plagiorchiida</taxon>
        <taxon>Echinostomata</taxon>
        <taxon>Echinostomatoidea</taxon>
        <taxon>Fasciolidae</taxon>
        <taxon>Fasciola</taxon>
    </lineage>
</organism>
<comment type="caution">
    <text evidence="6">The sequence shown here is derived from an EMBL/GenBank/DDBJ whole genome shotgun (WGS) entry which is preliminary data.</text>
</comment>
<sequence>MLYGNKVRGVVYLVVVINAATAVPGTVISCILYRVFRWRKLPLLGVFSLAFLCTFTGALCSLTQNHETDLLLIITEGITLTTLEAALDMIFIYIPELFPTMFRSKSLGFCAGCARIGAALCSYTNELDSRLGHGSPMAFYAASILVAILVILVLPDTSGENLDQCPEQQNEMTDF</sequence>
<accession>A0A504Y505</accession>
<dbReference type="GO" id="GO:0016020">
    <property type="term" value="C:membrane"/>
    <property type="evidence" value="ECO:0007669"/>
    <property type="project" value="UniProtKB-SubCell"/>
</dbReference>
<evidence type="ECO:0000256" key="5">
    <source>
        <dbReference type="SAM" id="Phobius"/>
    </source>
</evidence>
<evidence type="ECO:0000256" key="3">
    <source>
        <dbReference type="ARBA" id="ARBA00022989"/>
    </source>
</evidence>